<name>A0A2K1KUW3_PHYPA</name>
<dbReference type="PaxDb" id="3218-PP1S523_3V6.1"/>
<dbReference type="PANTHER" id="PTHR31307:SF45">
    <property type="entry name" value="OS09G0558200 PROTEIN"/>
    <property type="match status" value="1"/>
</dbReference>
<dbReference type="Gramene" id="Pp3c3_17430V3.2">
    <property type="protein sequence ID" value="Pp3c3_17430V3.2"/>
    <property type="gene ID" value="Pp3c3_17430"/>
</dbReference>
<protein>
    <recommendedName>
        <fullName evidence="2">Myb/SANT-like DNA-binding domain-containing protein</fullName>
    </recommendedName>
</protein>
<gene>
    <name evidence="4" type="primary">LOC112280311</name>
    <name evidence="3" type="ORF">PHYPA_004571</name>
</gene>
<proteinExistence type="predicted"/>
<dbReference type="Proteomes" id="UP000006727">
    <property type="component" value="Chromosome 3"/>
</dbReference>
<feature type="domain" description="Myb/SANT-like DNA-binding" evidence="2">
    <location>
        <begin position="26"/>
        <end position="113"/>
    </location>
</feature>
<dbReference type="AlphaFoldDB" id="A0A2K1KUW3"/>
<dbReference type="Gene3D" id="1.10.10.60">
    <property type="entry name" value="Homeodomain-like"/>
    <property type="match status" value="1"/>
</dbReference>
<organism evidence="3">
    <name type="scientific">Physcomitrium patens</name>
    <name type="common">Spreading-leaved earth moss</name>
    <name type="synonym">Physcomitrella patens</name>
    <dbReference type="NCBI Taxonomy" id="3218"/>
    <lineage>
        <taxon>Eukaryota</taxon>
        <taxon>Viridiplantae</taxon>
        <taxon>Streptophyta</taxon>
        <taxon>Embryophyta</taxon>
        <taxon>Bryophyta</taxon>
        <taxon>Bryophytina</taxon>
        <taxon>Bryopsida</taxon>
        <taxon>Funariidae</taxon>
        <taxon>Funariales</taxon>
        <taxon>Funariaceae</taxon>
        <taxon>Physcomitrium</taxon>
    </lineage>
</organism>
<dbReference type="EnsemblPlants" id="Pp3c3_17480V3.1">
    <property type="protein sequence ID" value="Pp3c3_17480V3.1"/>
    <property type="gene ID" value="Pp3c3_17480"/>
</dbReference>
<evidence type="ECO:0000259" key="2">
    <source>
        <dbReference type="Pfam" id="PF13837"/>
    </source>
</evidence>
<dbReference type="RefSeq" id="XP_024371427.1">
    <property type="nucleotide sequence ID" value="XM_024515659.2"/>
</dbReference>
<dbReference type="Gramene" id="Pp3c3_17480V3.1">
    <property type="protein sequence ID" value="Pp3c3_17480V3.1"/>
    <property type="gene ID" value="Pp3c3_17480"/>
</dbReference>
<keyword evidence="5" id="KW-1185">Reference proteome</keyword>
<dbReference type="GeneID" id="112280311"/>
<evidence type="ECO:0000313" key="5">
    <source>
        <dbReference type="Proteomes" id="UP000006727"/>
    </source>
</evidence>
<dbReference type="InterPro" id="IPR044823">
    <property type="entry name" value="ASIL1/2-like"/>
</dbReference>
<dbReference type="Pfam" id="PF13837">
    <property type="entry name" value="Myb_DNA-bind_4"/>
    <property type="match status" value="1"/>
</dbReference>
<evidence type="ECO:0000256" key="1">
    <source>
        <dbReference type="SAM" id="Coils"/>
    </source>
</evidence>
<dbReference type="InterPro" id="IPR044822">
    <property type="entry name" value="Myb_DNA-bind_4"/>
</dbReference>
<dbReference type="PANTHER" id="PTHR31307">
    <property type="entry name" value="TRIHELIX TRANSCRIPTION FACTOR ASIL2"/>
    <property type="match status" value="1"/>
</dbReference>
<accession>A0A2K1KUW3</accession>
<evidence type="ECO:0000313" key="3">
    <source>
        <dbReference type="EMBL" id="PNR57577.1"/>
    </source>
</evidence>
<dbReference type="EnsemblPlants" id="Pp3c3_17430V3.2">
    <property type="protein sequence ID" value="Pp3c3_17430V3.2"/>
    <property type="gene ID" value="Pp3c3_17430"/>
</dbReference>
<dbReference type="EMBL" id="ABEU02000003">
    <property type="protein sequence ID" value="PNR57577.1"/>
    <property type="molecule type" value="Genomic_DNA"/>
</dbReference>
<sequence>MMMEYLAEGERMDGTSGLQNLGSERETWIDEEVEALLDVWGDTYIHVKRENLGKRHWETVVREVNARLTHQREQPQMKNKIDSLKKRYKREKLSKGESDRSLITWKWYDRCDMLWGTPKREMCGIGIGPVGGVHPLQHRVEAAHAHPADVMHHQDSGRLVPFVAAMQPEVNGDHQGVNVKDGAASRIGDCHEEHCPPRADQAPPSPCTRCRGNAGVEPSRENVKRRKLGTGITAANLAKIVQGFADTCARVEQAKMEMNVAMEQRRLEFLERMEQRRQESEDRHRERKLKMEERRLELQQKLADQKLEMQEKHMERRENLKLEIMRLRLQAIGQGNKAPVMEQQAVQTCEKFSSSNITTCI</sequence>
<keyword evidence="1" id="KW-0175">Coiled coil</keyword>
<reference evidence="4" key="3">
    <citation type="submission" date="2020-12" db="UniProtKB">
        <authorList>
            <consortium name="EnsemblPlants"/>
        </authorList>
    </citation>
    <scope>IDENTIFICATION</scope>
</reference>
<evidence type="ECO:0000313" key="4">
    <source>
        <dbReference type="EnsemblPlants" id="Pp3c3_17430V3.2"/>
    </source>
</evidence>
<dbReference type="OrthoDB" id="2019351at2759"/>
<feature type="coiled-coil region" evidence="1">
    <location>
        <begin position="253"/>
        <end position="330"/>
    </location>
</feature>
<reference evidence="3 5" key="2">
    <citation type="journal article" date="2018" name="Plant J.">
        <title>The Physcomitrella patens chromosome-scale assembly reveals moss genome structure and evolution.</title>
        <authorList>
            <person name="Lang D."/>
            <person name="Ullrich K.K."/>
            <person name="Murat F."/>
            <person name="Fuchs J."/>
            <person name="Jenkins J."/>
            <person name="Haas F.B."/>
            <person name="Piednoel M."/>
            <person name="Gundlach H."/>
            <person name="Van Bel M."/>
            <person name="Meyberg R."/>
            <person name="Vives C."/>
            <person name="Morata J."/>
            <person name="Symeonidi A."/>
            <person name="Hiss M."/>
            <person name="Muchero W."/>
            <person name="Kamisugi Y."/>
            <person name="Saleh O."/>
            <person name="Blanc G."/>
            <person name="Decker E.L."/>
            <person name="van Gessel N."/>
            <person name="Grimwood J."/>
            <person name="Hayes R.D."/>
            <person name="Graham S.W."/>
            <person name="Gunter L.E."/>
            <person name="McDaniel S.F."/>
            <person name="Hoernstein S.N.W."/>
            <person name="Larsson A."/>
            <person name="Li F.W."/>
            <person name="Perroud P.F."/>
            <person name="Phillips J."/>
            <person name="Ranjan P."/>
            <person name="Rokshar D.S."/>
            <person name="Rothfels C.J."/>
            <person name="Schneider L."/>
            <person name="Shu S."/>
            <person name="Stevenson D.W."/>
            <person name="Thummler F."/>
            <person name="Tillich M."/>
            <person name="Villarreal Aguilar J.C."/>
            <person name="Widiez T."/>
            <person name="Wong G.K."/>
            <person name="Wymore A."/>
            <person name="Zhang Y."/>
            <person name="Zimmer A.D."/>
            <person name="Quatrano R.S."/>
            <person name="Mayer K.F.X."/>
            <person name="Goodstein D."/>
            <person name="Casacuberta J.M."/>
            <person name="Vandepoele K."/>
            <person name="Reski R."/>
            <person name="Cuming A.C."/>
            <person name="Tuskan G.A."/>
            <person name="Maumus F."/>
            <person name="Salse J."/>
            <person name="Schmutz J."/>
            <person name="Rensing S.A."/>
        </authorList>
    </citation>
    <scope>NUCLEOTIDE SEQUENCE [LARGE SCALE GENOMIC DNA]</scope>
    <source>
        <strain evidence="4 5">cv. Gransden 2004</strain>
    </source>
</reference>
<reference evidence="3 5" key="1">
    <citation type="journal article" date="2008" name="Science">
        <title>The Physcomitrella genome reveals evolutionary insights into the conquest of land by plants.</title>
        <authorList>
            <person name="Rensing S."/>
            <person name="Lang D."/>
            <person name="Zimmer A."/>
            <person name="Terry A."/>
            <person name="Salamov A."/>
            <person name="Shapiro H."/>
            <person name="Nishiyama T."/>
            <person name="Perroud P.-F."/>
            <person name="Lindquist E."/>
            <person name="Kamisugi Y."/>
            <person name="Tanahashi T."/>
            <person name="Sakakibara K."/>
            <person name="Fujita T."/>
            <person name="Oishi K."/>
            <person name="Shin-I T."/>
            <person name="Kuroki Y."/>
            <person name="Toyoda A."/>
            <person name="Suzuki Y."/>
            <person name="Hashimoto A."/>
            <person name="Yamaguchi K."/>
            <person name="Sugano A."/>
            <person name="Kohara Y."/>
            <person name="Fujiyama A."/>
            <person name="Anterola A."/>
            <person name="Aoki S."/>
            <person name="Ashton N."/>
            <person name="Barbazuk W.B."/>
            <person name="Barker E."/>
            <person name="Bennetzen J."/>
            <person name="Bezanilla M."/>
            <person name="Blankenship R."/>
            <person name="Cho S.H."/>
            <person name="Dutcher S."/>
            <person name="Estelle M."/>
            <person name="Fawcett J.A."/>
            <person name="Gundlach H."/>
            <person name="Hanada K."/>
            <person name="Heyl A."/>
            <person name="Hicks K.A."/>
            <person name="Hugh J."/>
            <person name="Lohr M."/>
            <person name="Mayer K."/>
            <person name="Melkozernov A."/>
            <person name="Murata T."/>
            <person name="Nelson D."/>
            <person name="Pils B."/>
            <person name="Prigge M."/>
            <person name="Reiss B."/>
            <person name="Renner T."/>
            <person name="Rombauts S."/>
            <person name="Rushton P."/>
            <person name="Sanderfoot A."/>
            <person name="Schween G."/>
            <person name="Shiu S.-H."/>
            <person name="Stueber K."/>
            <person name="Theodoulou F.L."/>
            <person name="Tu H."/>
            <person name="Van de Peer Y."/>
            <person name="Verrier P.J."/>
            <person name="Waters E."/>
            <person name="Wood A."/>
            <person name="Yang L."/>
            <person name="Cove D."/>
            <person name="Cuming A."/>
            <person name="Hasebe M."/>
            <person name="Lucas S."/>
            <person name="Mishler D.B."/>
            <person name="Reski R."/>
            <person name="Grigoriev I."/>
            <person name="Quatrano R.S."/>
            <person name="Boore J.L."/>
        </authorList>
    </citation>
    <scope>NUCLEOTIDE SEQUENCE [LARGE SCALE GENOMIC DNA]</scope>
    <source>
        <strain evidence="4 5">cv. Gransden 2004</strain>
    </source>
</reference>